<proteinExistence type="predicted"/>
<name>A0ABS5ZJD3_9GAMM</name>
<evidence type="ECO:0000313" key="1">
    <source>
        <dbReference type="EMBL" id="MBU2713998.1"/>
    </source>
</evidence>
<sequence>MYAHGALTAGLGLGGGLEGLISPTQVIRLYSLVYRQLIDNNCCFLEFIHAFAFDALNKIIINYTTLGNNMYDTYKNIYNEARGVIEDVFDVLGFGSDFEQANSLAEGILTGDDLWKFAPPEAKGKMLEILCRTFVFRAEELQETAIIKLLKSVQIKKEFDQILKYMSINGKKVNKERSLEKINAILDGKQYILFKSWLNNLERRKIDIRKPIAMNDSPYEPRAVTPDRQAQLYAARTLWSDDNTALV</sequence>
<reference evidence="1 2" key="1">
    <citation type="submission" date="2021-04" db="EMBL/GenBank/DDBJ databases">
        <authorList>
            <person name="Pira H."/>
            <person name="Risdian C."/>
            <person name="Wink J."/>
        </authorList>
    </citation>
    <scope>NUCLEOTIDE SEQUENCE [LARGE SCALE GENOMIC DNA]</scope>
    <source>
        <strain evidence="1 2">WH53</strain>
    </source>
</reference>
<protein>
    <submittedName>
        <fullName evidence="1">Uncharacterized protein</fullName>
    </submittedName>
</protein>
<evidence type="ECO:0000313" key="2">
    <source>
        <dbReference type="Proteomes" id="UP000690515"/>
    </source>
</evidence>
<dbReference type="Proteomes" id="UP000690515">
    <property type="component" value="Unassembled WGS sequence"/>
</dbReference>
<dbReference type="RefSeq" id="WP_215822274.1">
    <property type="nucleotide sequence ID" value="NZ_JAGSOY010000131.1"/>
</dbReference>
<comment type="caution">
    <text evidence="1">The sequence shown here is derived from an EMBL/GenBank/DDBJ whole genome shotgun (WGS) entry which is preliminary data.</text>
</comment>
<dbReference type="EMBL" id="JAGSOY010000131">
    <property type="protein sequence ID" value="MBU2713998.1"/>
    <property type="molecule type" value="Genomic_DNA"/>
</dbReference>
<organism evidence="1 2">
    <name type="scientific">Zooshikella harenae</name>
    <dbReference type="NCBI Taxonomy" id="2827238"/>
    <lineage>
        <taxon>Bacteria</taxon>
        <taxon>Pseudomonadati</taxon>
        <taxon>Pseudomonadota</taxon>
        <taxon>Gammaproteobacteria</taxon>
        <taxon>Oceanospirillales</taxon>
        <taxon>Zooshikellaceae</taxon>
        <taxon>Zooshikella</taxon>
    </lineage>
</organism>
<keyword evidence="2" id="KW-1185">Reference proteome</keyword>
<gene>
    <name evidence="1" type="ORF">KCG35_23365</name>
</gene>
<accession>A0ABS5ZJD3</accession>